<evidence type="ECO:0000313" key="3">
    <source>
        <dbReference type="EMBL" id="ORY35587.1"/>
    </source>
</evidence>
<evidence type="ECO:0000256" key="1">
    <source>
        <dbReference type="SAM" id="MobiDB-lite"/>
    </source>
</evidence>
<dbReference type="AlphaFoldDB" id="A0A1Y2BLY7"/>
<feature type="transmembrane region" description="Helical" evidence="2">
    <location>
        <begin position="150"/>
        <end position="172"/>
    </location>
</feature>
<dbReference type="EMBL" id="MCFC01000001">
    <property type="protein sequence ID" value="ORY35587.1"/>
    <property type="molecule type" value="Genomic_DNA"/>
</dbReference>
<dbReference type="Proteomes" id="UP000193986">
    <property type="component" value="Unassembled WGS sequence"/>
</dbReference>
<proteinExistence type="predicted"/>
<sequence>MSAAIQPRYQADSLFKDSLPLAFRRDTTIRHEPASVHGDSLHRRNEIEREAENSWRLRNGGGLHAPLNDTTSAGNRQHDGADSSLTRAVNNPVAFHILASATTDDVDEAERTANEARNVEIWAKIKAGLYYVWSWHVMPYDVHPNRWNPTLFWCLAFASLVPLLPALTFHCIGRINKEKINTLLPKLEQAIQLIQSDPSSAEATEIINRHSRLLRTVRISEVGGLWTAIIQLPVLVVTYHFLGVFSVPLSYLWLYLTCLSRGERHSQPRVVIANCLNWIAGECDKCGVYIVGGIRNIHHEDSSIRNTMNIVIGLFFFSRATMIAKCWSGDQPPSPAIV</sequence>
<keyword evidence="2" id="KW-0812">Transmembrane</keyword>
<comment type="caution">
    <text evidence="3">The sequence shown here is derived from an EMBL/GenBank/DDBJ whole genome shotgun (WGS) entry which is preliminary data.</text>
</comment>
<gene>
    <name evidence="3" type="ORF">BCR39DRAFT_555729</name>
</gene>
<feature type="transmembrane region" description="Helical" evidence="2">
    <location>
        <begin position="217"/>
        <end position="235"/>
    </location>
</feature>
<evidence type="ECO:0000256" key="2">
    <source>
        <dbReference type="SAM" id="Phobius"/>
    </source>
</evidence>
<keyword evidence="2" id="KW-0472">Membrane</keyword>
<feature type="region of interest" description="Disordered" evidence="1">
    <location>
        <begin position="52"/>
        <end position="85"/>
    </location>
</feature>
<keyword evidence="4" id="KW-1185">Reference proteome</keyword>
<accession>A0A1Y2BLY7</accession>
<keyword evidence="2" id="KW-1133">Transmembrane helix</keyword>
<organism evidence="3 4">
    <name type="scientific">Naematelia encephala</name>
    <dbReference type="NCBI Taxonomy" id="71784"/>
    <lineage>
        <taxon>Eukaryota</taxon>
        <taxon>Fungi</taxon>
        <taxon>Dikarya</taxon>
        <taxon>Basidiomycota</taxon>
        <taxon>Agaricomycotina</taxon>
        <taxon>Tremellomycetes</taxon>
        <taxon>Tremellales</taxon>
        <taxon>Naemateliaceae</taxon>
        <taxon>Naematelia</taxon>
    </lineage>
</organism>
<name>A0A1Y2BLY7_9TREE</name>
<dbReference type="InParanoid" id="A0A1Y2BLY7"/>
<protein>
    <submittedName>
        <fullName evidence="3">Uncharacterized protein</fullName>
    </submittedName>
</protein>
<evidence type="ECO:0000313" key="4">
    <source>
        <dbReference type="Proteomes" id="UP000193986"/>
    </source>
</evidence>
<reference evidence="3 4" key="1">
    <citation type="submission" date="2016-07" db="EMBL/GenBank/DDBJ databases">
        <title>Pervasive Adenine N6-methylation of Active Genes in Fungi.</title>
        <authorList>
            <consortium name="DOE Joint Genome Institute"/>
            <person name="Mondo S.J."/>
            <person name="Dannebaum R.O."/>
            <person name="Kuo R.C."/>
            <person name="Labutti K."/>
            <person name="Haridas S."/>
            <person name="Kuo A."/>
            <person name="Salamov A."/>
            <person name="Ahrendt S.R."/>
            <person name="Lipzen A."/>
            <person name="Sullivan W."/>
            <person name="Andreopoulos W.B."/>
            <person name="Clum A."/>
            <person name="Lindquist E."/>
            <person name="Daum C."/>
            <person name="Ramamoorthy G.K."/>
            <person name="Gryganskyi A."/>
            <person name="Culley D."/>
            <person name="Magnuson J.K."/>
            <person name="James T.Y."/>
            <person name="O'Malley M.A."/>
            <person name="Stajich J.E."/>
            <person name="Spatafora J.W."/>
            <person name="Visel A."/>
            <person name="Grigoriev I.V."/>
        </authorList>
    </citation>
    <scope>NUCLEOTIDE SEQUENCE [LARGE SCALE GENOMIC DNA]</scope>
    <source>
        <strain evidence="3 4">68-887.2</strain>
    </source>
</reference>